<gene>
    <name evidence="1" type="ORF">N0B48_08645</name>
</gene>
<keyword evidence="2" id="KW-1185">Reference proteome</keyword>
<protein>
    <submittedName>
        <fullName evidence="1">Uncharacterized protein</fullName>
    </submittedName>
</protein>
<comment type="caution">
    <text evidence="1">The sequence shown here is derived from an EMBL/GenBank/DDBJ whole genome shotgun (WGS) entry which is preliminary data.</text>
</comment>
<evidence type="ECO:0000313" key="1">
    <source>
        <dbReference type="EMBL" id="MCT2561952.1"/>
    </source>
</evidence>
<dbReference type="RefSeq" id="WP_259838295.1">
    <property type="nucleotide sequence ID" value="NZ_JAOAMU010000002.1"/>
</dbReference>
<evidence type="ECO:0000313" key="2">
    <source>
        <dbReference type="Proteomes" id="UP001525566"/>
    </source>
</evidence>
<sequence>MKNLIIIIILFVNAQCASQNNIKMNNSNTINISMTQGHEKNLLNGVVSSILTITNNSTQNISVLLFYPNPNDLSFKSQSSLVKIKDREWNDSERSVPIKIPAGKSYQVTYFLNRYFEFLEEGEVNINYTLDLFVATDGGSPKSTAYNGTFNLKINKGSKEEIGEQVLNYQTNLKSENLKIKMEAEEALLYLNAVKDK</sequence>
<accession>A0ABT2IT00</accession>
<reference evidence="1 2" key="1">
    <citation type="submission" date="2022-09" db="EMBL/GenBank/DDBJ databases">
        <title>Chryseobacterium oleae sp.nov., isolated from the inter-root soil of Pyrola calliantha H. Andr. in Tibet.</title>
        <authorList>
            <person name="Li Z."/>
        </authorList>
    </citation>
    <scope>NUCLEOTIDE SEQUENCE [LARGE SCALE GENOMIC DNA]</scope>
    <source>
        <strain evidence="2">pc1-10</strain>
    </source>
</reference>
<proteinExistence type="predicted"/>
<dbReference type="Proteomes" id="UP001525566">
    <property type="component" value="Unassembled WGS sequence"/>
</dbReference>
<name>A0ABT2IT00_9FLAO</name>
<dbReference type="EMBL" id="JAOAMU010000002">
    <property type="protein sequence ID" value="MCT2561952.1"/>
    <property type="molecule type" value="Genomic_DNA"/>
</dbReference>
<organism evidence="1 2">
    <name type="scientific">Chryseobacterium herbae</name>
    <dbReference type="NCBI Taxonomy" id="2976476"/>
    <lineage>
        <taxon>Bacteria</taxon>
        <taxon>Pseudomonadati</taxon>
        <taxon>Bacteroidota</taxon>
        <taxon>Flavobacteriia</taxon>
        <taxon>Flavobacteriales</taxon>
        <taxon>Weeksellaceae</taxon>
        <taxon>Chryseobacterium group</taxon>
        <taxon>Chryseobacterium</taxon>
    </lineage>
</organism>